<dbReference type="OrthoDB" id="3725224at2"/>
<evidence type="ECO:0000313" key="1">
    <source>
        <dbReference type="EMBL" id="CCI52973.1"/>
    </source>
</evidence>
<keyword evidence="2" id="KW-1185">Reference proteome</keyword>
<dbReference type="EMBL" id="CAJC01000135">
    <property type="protein sequence ID" value="CCI52973.1"/>
    <property type="molecule type" value="Genomic_DNA"/>
</dbReference>
<gene>
    <name evidence="1" type="ORF">BN13_260018</name>
</gene>
<dbReference type="STRING" id="1193518.BN13_260018"/>
<comment type="caution">
    <text evidence="1">The sequence shown here is derived from an EMBL/GenBank/DDBJ whole genome shotgun (WGS) entry which is preliminary data.</text>
</comment>
<sequence>MSPRPQRPALTLLPAPLRSAIERAGYYPQLVCDVIGAALADEEVRAHLVHQDTTFDHDVIRRHVTVLVLTPSRLIIAHADDFTDDPNGDEDVATATTESVPLSLVRGIMLTHVVPNPRAYRPGSLGREITLTVGWGTVNRVDLLPASCGDPNCGADHGFEGTIASDDLVLRISADADGSDKLTEAMAFAHALSASVGS</sequence>
<evidence type="ECO:0008006" key="3">
    <source>
        <dbReference type="Google" id="ProtNLM"/>
    </source>
</evidence>
<accession>A0A077MDU8</accession>
<dbReference type="InterPro" id="IPR046040">
    <property type="entry name" value="DUF5998"/>
</dbReference>
<protein>
    <recommendedName>
        <fullName evidence="3">Phosphodiesterase</fullName>
    </recommendedName>
</protein>
<dbReference type="AlphaFoldDB" id="A0A077MDU8"/>
<dbReference type="RefSeq" id="WP_048545275.1">
    <property type="nucleotide sequence ID" value="NZ_HF571038.1"/>
</dbReference>
<evidence type="ECO:0000313" key="2">
    <source>
        <dbReference type="Proteomes" id="UP000035720"/>
    </source>
</evidence>
<proteinExistence type="predicted"/>
<dbReference type="Pfam" id="PF19461">
    <property type="entry name" value="DUF5998"/>
    <property type="match status" value="1"/>
</dbReference>
<organism evidence="1 2">
    <name type="scientific">Nostocoides jenkinsii Ben 74</name>
    <dbReference type="NCBI Taxonomy" id="1193518"/>
    <lineage>
        <taxon>Bacteria</taxon>
        <taxon>Bacillati</taxon>
        <taxon>Actinomycetota</taxon>
        <taxon>Actinomycetes</taxon>
        <taxon>Micrococcales</taxon>
        <taxon>Intrasporangiaceae</taxon>
        <taxon>Nostocoides</taxon>
    </lineage>
</organism>
<dbReference type="Proteomes" id="UP000035720">
    <property type="component" value="Unassembled WGS sequence"/>
</dbReference>
<name>A0A077MDU8_9MICO</name>
<reference evidence="1 2" key="1">
    <citation type="journal article" date="2013" name="ISME J.">
        <title>A metabolic model for members of the genus Tetrasphaera involved in enhanced biological phosphorus removal.</title>
        <authorList>
            <person name="Kristiansen R."/>
            <person name="Nguyen H.T.T."/>
            <person name="Saunders A.M."/>
            <person name="Nielsen J.L."/>
            <person name="Wimmer R."/>
            <person name="Le V.Q."/>
            <person name="McIlroy S.J."/>
            <person name="Petrovski S."/>
            <person name="Seviour R.J."/>
            <person name="Calteau A."/>
            <person name="Nielsen K.L."/>
            <person name="Nielsen P.H."/>
        </authorList>
    </citation>
    <scope>NUCLEOTIDE SEQUENCE [LARGE SCALE GENOMIC DNA]</scope>
    <source>
        <strain evidence="1 2">Ben 74</strain>
    </source>
</reference>